<dbReference type="Proteomes" id="UP000253941">
    <property type="component" value="Unassembled WGS sequence"/>
</dbReference>
<evidence type="ECO:0000259" key="6">
    <source>
        <dbReference type="PROSITE" id="PS50893"/>
    </source>
</evidence>
<keyword evidence="2" id="KW-0813">Transport</keyword>
<dbReference type="CDD" id="cd03224">
    <property type="entry name" value="ABC_TM1139_LivF_branched"/>
    <property type="match status" value="1"/>
</dbReference>
<dbReference type="SUPFAM" id="SSF52540">
    <property type="entry name" value="P-loop containing nucleoside triphosphate hydrolases"/>
    <property type="match status" value="1"/>
</dbReference>
<dbReference type="GO" id="GO:0005524">
    <property type="term" value="F:ATP binding"/>
    <property type="evidence" value="ECO:0007669"/>
    <property type="project" value="UniProtKB-KW"/>
</dbReference>
<keyword evidence="3" id="KW-0547">Nucleotide-binding</keyword>
<dbReference type="InterPro" id="IPR052156">
    <property type="entry name" value="BCAA_Transport_ATP-bd_LivF"/>
</dbReference>
<proteinExistence type="inferred from homology"/>
<gene>
    <name evidence="7" type="ORF">DRB17_05100</name>
</gene>
<comment type="similarity">
    <text evidence="1">Belongs to the ABC transporter superfamily.</text>
</comment>
<keyword evidence="4 7" id="KW-0067">ATP-binding</keyword>
<reference evidence="7 8" key="1">
    <citation type="submission" date="2018-07" db="EMBL/GenBank/DDBJ databases">
        <title>Venubactetium sediminum gen. nov., sp. nov., isolated from a marine solar saltern.</title>
        <authorList>
            <person name="Wang S."/>
        </authorList>
    </citation>
    <scope>NUCLEOTIDE SEQUENCE [LARGE SCALE GENOMIC DNA]</scope>
    <source>
        <strain evidence="7 8">WD2A32</strain>
    </source>
</reference>
<name>A0A369TF65_9PROT</name>
<keyword evidence="8" id="KW-1185">Reference proteome</keyword>
<evidence type="ECO:0000256" key="4">
    <source>
        <dbReference type="ARBA" id="ARBA00022840"/>
    </source>
</evidence>
<evidence type="ECO:0000313" key="8">
    <source>
        <dbReference type="Proteomes" id="UP000253941"/>
    </source>
</evidence>
<dbReference type="PANTHER" id="PTHR43820">
    <property type="entry name" value="HIGH-AFFINITY BRANCHED-CHAIN AMINO ACID TRANSPORT ATP-BINDING PROTEIN LIVF"/>
    <property type="match status" value="1"/>
</dbReference>
<dbReference type="AlphaFoldDB" id="A0A369TF65"/>
<dbReference type="SMART" id="SM00382">
    <property type="entry name" value="AAA"/>
    <property type="match status" value="1"/>
</dbReference>
<evidence type="ECO:0000313" key="7">
    <source>
        <dbReference type="EMBL" id="RDD63224.1"/>
    </source>
</evidence>
<evidence type="ECO:0000256" key="3">
    <source>
        <dbReference type="ARBA" id="ARBA00022741"/>
    </source>
</evidence>
<dbReference type="Gene3D" id="3.40.50.300">
    <property type="entry name" value="P-loop containing nucleotide triphosphate hydrolases"/>
    <property type="match status" value="1"/>
</dbReference>
<evidence type="ECO:0000256" key="5">
    <source>
        <dbReference type="ARBA" id="ARBA00022970"/>
    </source>
</evidence>
<dbReference type="PANTHER" id="PTHR43820:SF4">
    <property type="entry name" value="HIGH-AFFINITY BRANCHED-CHAIN AMINO ACID TRANSPORT ATP-BINDING PROTEIN LIVF"/>
    <property type="match status" value="1"/>
</dbReference>
<dbReference type="InterPro" id="IPR027417">
    <property type="entry name" value="P-loop_NTPase"/>
</dbReference>
<dbReference type="EMBL" id="QPMH01000003">
    <property type="protein sequence ID" value="RDD63224.1"/>
    <property type="molecule type" value="Genomic_DNA"/>
</dbReference>
<evidence type="ECO:0000256" key="1">
    <source>
        <dbReference type="ARBA" id="ARBA00005417"/>
    </source>
</evidence>
<dbReference type="GO" id="GO:0015807">
    <property type="term" value="P:L-amino acid transport"/>
    <property type="evidence" value="ECO:0007669"/>
    <property type="project" value="TreeGrafter"/>
</dbReference>
<sequence length="235" mass="25889">MPLLKVENITCGYGDMEVLRELSVEVAEGEIVSIIGPNGAGKSTLMKAVFGLLHPWQGAIHFEGRDISRLEPYQIVETGMCYVPQVANVFTQLTVEENLEMGAFVLKDGDIGARKEKIFELFPRLKERRRQAAGKMSGGERQMVAMGSALMLDPKLILLDEPSAGLAPKMVDHIFERIVRINETGLAIMMVEQNATQSLRMAHRGYVLANGENRFEGTGQALLNDPDVGRLYLGG</sequence>
<comment type="caution">
    <text evidence="7">The sequence shown here is derived from an EMBL/GenBank/DDBJ whole genome shotgun (WGS) entry which is preliminary data.</text>
</comment>
<dbReference type="PROSITE" id="PS50893">
    <property type="entry name" value="ABC_TRANSPORTER_2"/>
    <property type="match status" value="1"/>
</dbReference>
<evidence type="ECO:0000256" key="2">
    <source>
        <dbReference type="ARBA" id="ARBA00022448"/>
    </source>
</evidence>
<organism evidence="7 8">
    <name type="scientific">Ferruginivarius sediminum</name>
    <dbReference type="NCBI Taxonomy" id="2661937"/>
    <lineage>
        <taxon>Bacteria</taxon>
        <taxon>Pseudomonadati</taxon>
        <taxon>Pseudomonadota</taxon>
        <taxon>Alphaproteobacteria</taxon>
        <taxon>Rhodospirillales</taxon>
        <taxon>Rhodospirillaceae</taxon>
        <taxon>Ferruginivarius</taxon>
    </lineage>
</organism>
<dbReference type="Pfam" id="PF00005">
    <property type="entry name" value="ABC_tran"/>
    <property type="match status" value="1"/>
</dbReference>
<feature type="domain" description="ABC transporter" evidence="6">
    <location>
        <begin position="4"/>
        <end position="235"/>
    </location>
</feature>
<dbReference type="RefSeq" id="WP_114581173.1">
    <property type="nucleotide sequence ID" value="NZ_QPMH01000003.1"/>
</dbReference>
<protein>
    <submittedName>
        <fullName evidence="7">ABC transporter ATP-binding protein</fullName>
    </submittedName>
</protein>
<dbReference type="GO" id="GO:0016887">
    <property type="term" value="F:ATP hydrolysis activity"/>
    <property type="evidence" value="ECO:0007669"/>
    <property type="project" value="InterPro"/>
</dbReference>
<dbReference type="GO" id="GO:0015658">
    <property type="term" value="F:branched-chain amino acid transmembrane transporter activity"/>
    <property type="evidence" value="ECO:0007669"/>
    <property type="project" value="TreeGrafter"/>
</dbReference>
<accession>A0A369TF65</accession>
<keyword evidence="5" id="KW-0029">Amino-acid transport</keyword>
<dbReference type="InterPro" id="IPR003593">
    <property type="entry name" value="AAA+_ATPase"/>
</dbReference>
<dbReference type="InterPro" id="IPR003439">
    <property type="entry name" value="ABC_transporter-like_ATP-bd"/>
</dbReference>
<dbReference type="InterPro" id="IPR017871">
    <property type="entry name" value="ABC_transporter-like_CS"/>
</dbReference>
<dbReference type="PROSITE" id="PS00211">
    <property type="entry name" value="ABC_TRANSPORTER_1"/>
    <property type="match status" value="1"/>
</dbReference>